<feature type="transmembrane region" description="Helical" evidence="2">
    <location>
        <begin position="1004"/>
        <end position="1023"/>
    </location>
</feature>
<dbReference type="SUPFAM" id="SSF82714">
    <property type="entry name" value="Multidrug efflux transporter AcrB TolC docking domain, DN and DC subdomains"/>
    <property type="match status" value="2"/>
</dbReference>
<evidence type="ECO:0000313" key="3">
    <source>
        <dbReference type="EMBL" id="MDY3562014.1"/>
    </source>
</evidence>
<feature type="transmembrane region" description="Helical" evidence="2">
    <location>
        <begin position="577"/>
        <end position="599"/>
    </location>
</feature>
<dbReference type="SUPFAM" id="SSF82866">
    <property type="entry name" value="Multidrug efflux transporter AcrB transmembrane domain"/>
    <property type="match status" value="2"/>
</dbReference>
<dbReference type="EMBL" id="JAXBLV010000205">
    <property type="protein sequence ID" value="MDY3562014.1"/>
    <property type="molecule type" value="Genomic_DNA"/>
</dbReference>
<evidence type="ECO:0000256" key="2">
    <source>
        <dbReference type="SAM" id="Phobius"/>
    </source>
</evidence>
<protein>
    <submittedName>
        <fullName evidence="3">Efflux RND transporter permease subunit</fullName>
    </submittedName>
</protein>
<feature type="transmembrane region" description="Helical" evidence="2">
    <location>
        <begin position="605"/>
        <end position="636"/>
    </location>
</feature>
<evidence type="ECO:0000256" key="1">
    <source>
        <dbReference type="SAM" id="MobiDB-lite"/>
    </source>
</evidence>
<feature type="region of interest" description="Disordered" evidence="1">
    <location>
        <begin position="1173"/>
        <end position="1210"/>
    </location>
</feature>
<dbReference type="Gene3D" id="3.30.2090.10">
    <property type="entry name" value="Multidrug efflux transporter AcrB TolC docking domain, DN and DC subdomains"/>
    <property type="match status" value="2"/>
</dbReference>
<comment type="caution">
    <text evidence="3">The sequence shown here is derived from an EMBL/GenBank/DDBJ whole genome shotgun (WGS) entry which is preliminary data.</text>
</comment>
<gene>
    <name evidence="3" type="ORF">R5W23_003445</name>
</gene>
<dbReference type="Gene3D" id="3.30.70.1430">
    <property type="entry name" value="Multidrug efflux transporter AcrB pore domain"/>
    <property type="match status" value="2"/>
</dbReference>
<reference evidence="4" key="1">
    <citation type="journal article" date="2023" name="Mar. Drugs">
        <title>Gemmata algarum, a Novel Planctomycete Isolated from an Algal Mat, Displays Antimicrobial Activity.</title>
        <authorList>
            <person name="Kumar G."/>
            <person name="Kallscheuer N."/>
            <person name="Kashif M."/>
            <person name="Ahamad S."/>
            <person name="Jagadeeshwari U."/>
            <person name="Pannikurungottu S."/>
            <person name="Haufschild T."/>
            <person name="Kabuu M."/>
            <person name="Sasikala C."/>
            <person name="Jogler C."/>
            <person name="Ramana C."/>
        </authorList>
    </citation>
    <scope>NUCLEOTIDE SEQUENCE [LARGE SCALE GENOMIC DNA]</scope>
    <source>
        <strain evidence="4">JC673</strain>
    </source>
</reference>
<feature type="transmembrane region" description="Helical" evidence="2">
    <location>
        <begin position="1101"/>
        <end position="1121"/>
    </location>
</feature>
<proteinExistence type="predicted"/>
<feature type="transmembrane region" description="Helical" evidence="2">
    <location>
        <begin position="1056"/>
        <end position="1080"/>
    </location>
</feature>
<feature type="transmembrane region" description="Helical" evidence="2">
    <location>
        <begin position="506"/>
        <end position="527"/>
    </location>
</feature>
<keyword evidence="2" id="KW-1133">Transmembrane helix</keyword>
<keyword evidence="2" id="KW-0472">Membrane</keyword>
<dbReference type="SUPFAM" id="SSF82693">
    <property type="entry name" value="Multidrug efflux transporter AcrB pore domain, PN1, PN2, PC1 and PC2 subdomains"/>
    <property type="match status" value="2"/>
</dbReference>
<dbReference type="RefSeq" id="WP_320688349.1">
    <property type="nucleotide sequence ID" value="NZ_JAXBLV010000205.1"/>
</dbReference>
<accession>A0ABU5F3D3</accession>
<dbReference type="PANTHER" id="PTHR32063:SF18">
    <property type="entry name" value="CATION EFFLUX SYSTEM PROTEIN"/>
    <property type="match status" value="1"/>
</dbReference>
<name>A0ABU5F3D3_9BACT</name>
<organism evidence="3 4">
    <name type="scientific">Gemmata algarum</name>
    <dbReference type="NCBI Taxonomy" id="2975278"/>
    <lineage>
        <taxon>Bacteria</taxon>
        <taxon>Pseudomonadati</taxon>
        <taxon>Planctomycetota</taxon>
        <taxon>Planctomycetia</taxon>
        <taxon>Gemmatales</taxon>
        <taxon>Gemmataceae</taxon>
        <taxon>Gemmata</taxon>
    </lineage>
</organism>
<feature type="transmembrane region" description="Helical" evidence="2">
    <location>
        <begin position="669"/>
        <end position="694"/>
    </location>
</feature>
<dbReference type="Gene3D" id="3.30.70.1320">
    <property type="entry name" value="Multidrug efflux transporter AcrB pore domain like"/>
    <property type="match status" value="2"/>
</dbReference>
<dbReference type="InterPro" id="IPR027463">
    <property type="entry name" value="AcrB_DN_DC_subdom"/>
</dbReference>
<dbReference type="InterPro" id="IPR001036">
    <property type="entry name" value="Acrflvin-R"/>
</dbReference>
<dbReference type="Gene3D" id="3.30.70.1440">
    <property type="entry name" value="Multidrug efflux transporter AcrB pore domain"/>
    <property type="match status" value="1"/>
</dbReference>
<dbReference type="Gene3D" id="1.20.1640.10">
    <property type="entry name" value="Multidrug efflux transporter AcrB transmembrane domain"/>
    <property type="match status" value="3"/>
</dbReference>
<keyword evidence="2" id="KW-0812">Transmembrane</keyword>
<keyword evidence="4" id="KW-1185">Reference proteome</keyword>
<evidence type="ECO:0000313" key="4">
    <source>
        <dbReference type="Proteomes" id="UP001272242"/>
    </source>
</evidence>
<sequence>MTASQFFVYKRPVAWALLIVTVLWGVFAYAQMPQRQDPQIQIRNGLVLTLYPGANATDVEQQVTRKVEKKMTENPAVERVNSISRQGQSVVFVTLFESVKNAEQVWQDLAAKLDAMDDLPAVGGQPLRPKLDKDFGDTVAVMLTVSSPPVSDFEIEERARVIGAALATARQGRPGPRLSGVLVHPAGVPDAFVERMGRSVLRAVTEAGVADDGQYVTALGAGAIDFQLRAGRSAADARAAVERWERDAIGTGAGHPDVWPGVLVAEPADLGPALTHKVRTVPGGVARYTFRQMRDFADLIQDRLRQSKFVGRIDQLGAQDEAVFLYYSNRRLSELGLNPAVMSQRLAARNINLPGGQLELPGQTLTVKPSGEFKSEAELGAVPLDARPGYPLYLRDVAEVVRGYQDPPRQLHYRTVRGDDPPGPRRAVTLAVRHIKGTQIAEFDADVAAKVAALRAELPDDLRVERTSNEPALVERKIHQFTDCLIEAIVIVVAVALVFMEWRSALLVAASIPLAVAMTLGMCHLVGLDIQQISIAALIIALGLLVDDPVVASDAINRELAEGRPRDVAAWLGPQKLARAILYATVTNIVAFLPLLIISGAVGEFIYSLPVVVTASLVASRVVSMTFMPLLGYYILRGQRGLAGARAGQRAGFARLYTRVCGLCIEHRWLTLFAATAALFTGLSLVPLIGSAFFPKDLHTMFSVNLFMPEGTSVRDTAAEAERVAKVIDAEAGDAVAGYTTFVGQGGPRFWLSVVPEQPAANYAQLLVHTRNARETAALANRLKLALPPHTAGRLTVEVLESGPPIGVPVQIRLYGADIGELRRLGEQVKGVMRAVPGTDNVHDDWDPDALQFGLRVRPDRAAVSGVTNEDVASVTQTGLSGTAATYLRDRDRLIPITPRLRPDERARPDDLGRLTVFNSQTGARVPLDHVSEFQLEAVPPKVLRRDNERCMTVKCDALPGTLPSAVVARVEERLNALSAEWPPGYRFVVGGEKEEQEKGFKSIATAGLVSMLAIYLALVVQFNSVTKPMLVYAAVPFGMVGGLMGLLLFDVPLGFFAGLGLSSLMGVIVSHVIVLFEYIEEAHEKGEAVREAVVDAGLARLRPVLVTVLATVGGLVPLALKGGPLWEPLCYVQIIGLLVATAVTLLLVPVLYVIFVEDLGLVRWDAAGSHAAGPPPLDEHGMPREHHPHPVAPAPARAADPEPADGAIE</sequence>
<dbReference type="PANTHER" id="PTHR32063">
    <property type="match status" value="1"/>
</dbReference>
<feature type="transmembrane region" description="Helical" evidence="2">
    <location>
        <begin position="1133"/>
        <end position="1156"/>
    </location>
</feature>
<dbReference type="Proteomes" id="UP001272242">
    <property type="component" value="Unassembled WGS sequence"/>
</dbReference>
<feature type="transmembrane region" description="Helical" evidence="2">
    <location>
        <begin position="1030"/>
        <end position="1050"/>
    </location>
</feature>
<dbReference type="Pfam" id="PF00873">
    <property type="entry name" value="ACR_tran"/>
    <property type="match status" value="2"/>
</dbReference>